<dbReference type="STRING" id="1121307.CLCY_2c03420"/>
<dbReference type="EMBL" id="LFVU01000027">
    <property type="protein sequence ID" value="KMT21580.1"/>
    <property type="molecule type" value="Genomic_DNA"/>
</dbReference>
<evidence type="ECO:0008006" key="3">
    <source>
        <dbReference type="Google" id="ProtNLM"/>
    </source>
</evidence>
<dbReference type="PATRIC" id="fig|1121307.3.peg.1199"/>
<comment type="caution">
    <text evidence="1">The sequence shown here is derived from an EMBL/GenBank/DDBJ whole genome shotgun (WGS) entry which is preliminary data.</text>
</comment>
<name>A0A0J8D660_CLOCY</name>
<dbReference type="SUPFAM" id="SSF82771">
    <property type="entry name" value="GIY-YIG endonuclease"/>
    <property type="match status" value="1"/>
</dbReference>
<evidence type="ECO:0000313" key="2">
    <source>
        <dbReference type="Proteomes" id="UP000036756"/>
    </source>
</evidence>
<proteinExistence type="predicted"/>
<evidence type="ECO:0000313" key="1">
    <source>
        <dbReference type="EMBL" id="KMT21580.1"/>
    </source>
</evidence>
<dbReference type="RefSeq" id="WP_048571004.1">
    <property type="nucleotide sequence ID" value="NZ_LFVU01000027.1"/>
</dbReference>
<dbReference type="AlphaFoldDB" id="A0A0J8D660"/>
<reference evidence="1 2" key="1">
    <citation type="submission" date="2015-06" db="EMBL/GenBank/DDBJ databases">
        <title>Draft genome sequence of the purine-degrading Clostridium cylindrosporum HC-1 (DSM 605).</title>
        <authorList>
            <person name="Poehlein A."/>
            <person name="Schiel-Bengelsdorf B."/>
            <person name="Bengelsdorf F."/>
            <person name="Daniel R."/>
            <person name="Duerre P."/>
        </authorList>
    </citation>
    <scope>NUCLEOTIDE SEQUENCE [LARGE SCALE GENOMIC DNA]</scope>
    <source>
        <strain evidence="1 2">DSM 605</strain>
    </source>
</reference>
<organism evidence="1 2">
    <name type="scientific">Clostridium cylindrosporum DSM 605</name>
    <dbReference type="NCBI Taxonomy" id="1121307"/>
    <lineage>
        <taxon>Bacteria</taxon>
        <taxon>Bacillati</taxon>
        <taxon>Bacillota</taxon>
        <taxon>Clostridia</taxon>
        <taxon>Eubacteriales</taxon>
        <taxon>Clostridiaceae</taxon>
        <taxon>Clostridium</taxon>
    </lineage>
</organism>
<dbReference type="Proteomes" id="UP000036756">
    <property type="component" value="Unassembled WGS sequence"/>
</dbReference>
<dbReference type="OrthoDB" id="1902641at2"/>
<gene>
    <name evidence="1" type="ORF">CLCY_2c03420</name>
</gene>
<dbReference type="InterPro" id="IPR035901">
    <property type="entry name" value="GIY-YIG_endonuc_sf"/>
</dbReference>
<keyword evidence="2" id="KW-1185">Reference proteome</keyword>
<sequence length="256" mass="29542">MFGTVIIDAYKKDEANEIAYALEDLCSPNDYYGWASAGVYCFWDYYTKEVLYIGLAVDLCERFKQHNGIIKVDDNSCKLKQIEKYFSNKEKLGYSIFVQSVLSQPIVHRNERSYRKILGENFSREDYVGQLGQQHIKEVEGILIESYRKVNGSYPKWNIIGGSLDGQSVATIGNYSIIKAFNDFGLNPIVSRCTLRELSQNPTYERYENDLHAVRMMVLNTGISFDKAFKFYSKADILNTYGEMINVNYFEKKLVL</sequence>
<protein>
    <recommendedName>
        <fullName evidence="3">GIY-YIG domain-containing protein</fullName>
    </recommendedName>
</protein>
<accession>A0A0J8D660</accession>